<accession>A0A061FHY8</accession>
<dbReference type="AlphaFoldDB" id="A0A061FHY8"/>
<evidence type="ECO:0000256" key="1">
    <source>
        <dbReference type="SAM" id="MobiDB-lite"/>
    </source>
</evidence>
<name>A0A061FHY8_THECC</name>
<organism evidence="2 3">
    <name type="scientific">Theobroma cacao</name>
    <name type="common">Cacao</name>
    <name type="synonym">Cocoa</name>
    <dbReference type="NCBI Taxonomy" id="3641"/>
    <lineage>
        <taxon>Eukaryota</taxon>
        <taxon>Viridiplantae</taxon>
        <taxon>Streptophyta</taxon>
        <taxon>Embryophyta</taxon>
        <taxon>Tracheophyta</taxon>
        <taxon>Spermatophyta</taxon>
        <taxon>Magnoliopsida</taxon>
        <taxon>eudicotyledons</taxon>
        <taxon>Gunneridae</taxon>
        <taxon>Pentapetalae</taxon>
        <taxon>rosids</taxon>
        <taxon>malvids</taxon>
        <taxon>Malvales</taxon>
        <taxon>Malvaceae</taxon>
        <taxon>Byttnerioideae</taxon>
        <taxon>Theobroma</taxon>
    </lineage>
</organism>
<dbReference type="InParanoid" id="A0A061FHY8"/>
<sequence length="123" mass="13857">MVSNPQALSSIAKQPMASPNSNSTTSSLIVSSNRTLLYSNQQIPLITINATTRLPIKFISLNFPSRRNQFKSLLIGYKLLRYVDGTFLCLPTMVTQERINPPTMVSNPTFDHWTRQDQLLSMP</sequence>
<dbReference type="HOGENOM" id="CLU_2019422_0_0_1"/>
<evidence type="ECO:0000313" key="2">
    <source>
        <dbReference type="EMBL" id="EOY14089.1"/>
    </source>
</evidence>
<keyword evidence="3" id="KW-1185">Reference proteome</keyword>
<reference evidence="2 3" key="1">
    <citation type="journal article" date="2013" name="Genome Biol.">
        <title>The genome sequence of the most widely cultivated cacao type and its use to identify candidate genes regulating pod color.</title>
        <authorList>
            <person name="Motamayor J.C."/>
            <person name="Mockaitis K."/>
            <person name="Schmutz J."/>
            <person name="Haiminen N."/>
            <person name="Iii D.L."/>
            <person name="Cornejo O."/>
            <person name="Findley S.D."/>
            <person name="Zheng P."/>
            <person name="Utro F."/>
            <person name="Royaert S."/>
            <person name="Saski C."/>
            <person name="Jenkins J."/>
            <person name="Podicheti R."/>
            <person name="Zhao M."/>
            <person name="Scheffler B.E."/>
            <person name="Stack J.C."/>
            <person name="Feltus F.A."/>
            <person name="Mustiga G.M."/>
            <person name="Amores F."/>
            <person name="Phillips W."/>
            <person name="Marelli J.P."/>
            <person name="May G.D."/>
            <person name="Shapiro H."/>
            <person name="Ma J."/>
            <person name="Bustamante C.D."/>
            <person name="Schnell R.J."/>
            <person name="Main D."/>
            <person name="Gilbert D."/>
            <person name="Parida L."/>
            <person name="Kuhn D.N."/>
        </authorList>
    </citation>
    <scope>NUCLEOTIDE SEQUENCE [LARGE SCALE GENOMIC DNA]</scope>
    <source>
        <strain evidence="3">cv. Matina 1-6</strain>
    </source>
</reference>
<gene>
    <name evidence="2" type="ORF">TCM_033317</name>
</gene>
<proteinExistence type="predicted"/>
<evidence type="ECO:0000313" key="3">
    <source>
        <dbReference type="Proteomes" id="UP000026915"/>
    </source>
</evidence>
<dbReference type="Gramene" id="EOY14089">
    <property type="protein sequence ID" value="EOY14089"/>
    <property type="gene ID" value="TCM_033317"/>
</dbReference>
<dbReference type="EMBL" id="CM001885">
    <property type="protein sequence ID" value="EOY14089.1"/>
    <property type="molecule type" value="Genomic_DNA"/>
</dbReference>
<feature type="compositionally biased region" description="Polar residues" evidence="1">
    <location>
        <begin position="1"/>
        <end position="12"/>
    </location>
</feature>
<dbReference type="Proteomes" id="UP000026915">
    <property type="component" value="Chromosome 7"/>
</dbReference>
<feature type="region of interest" description="Disordered" evidence="1">
    <location>
        <begin position="1"/>
        <end position="26"/>
    </location>
</feature>
<protein>
    <submittedName>
        <fullName evidence="2">Uncharacterized protein</fullName>
    </submittedName>
</protein>